<keyword evidence="2" id="KW-1185">Reference proteome</keyword>
<reference evidence="2" key="1">
    <citation type="submission" date="2018-04" db="EMBL/GenBank/DDBJ databases">
        <authorList>
            <person name="Watanabe M."/>
            <person name="Kojima H."/>
        </authorList>
    </citation>
    <scope>NUCLEOTIDE SEQUENCE [LARGE SCALE GENOMIC DNA]</scope>
    <source>
        <strain evidence="2">Dysh456</strain>
    </source>
</reference>
<dbReference type="AlphaFoldDB" id="A0A2Z6E3Z0"/>
<dbReference type="Proteomes" id="UP000270530">
    <property type="component" value="Chromosome"/>
</dbReference>
<dbReference type="OrthoDB" id="5986009at2"/>
<gene>
    <name evidence="1" type="ORF">ALSL_0815</name>
</gene>
<reference evidence="2" key="2">
    <citation type="submission" date="2018-06" db="EMBL/GenBank/DDBJ databases">
        <title>Genome sequence of Rhodanobacteraceae bacterium strain Dysh456.</title>
        <authorList>
            <person name="Fukui M."/>
        </authorList>
    </citation>
    <scope>NUCLEOTIDE SEQUENCE [LARGE SCALE GENOMIC DNA]</scope>
    <source>
        <strain evidence="2">Dysh456</strain>
    </source>
</reference>
<dbReference type="KEGG" id="rbd:ALSL_0815"/>
<dbReference type="RefSeq" id="WP_126536661.1">
    <property type="nucleotide sequence ID" value="NZ_AP018560.1"/>
</dbReference>
<evidence type="ECO:0000313" key="2">
    <source>
        <dbReference type="Proteomes" id="UP000270530"/>
    </source>
</evidence>
<dbReference type="EMBL" id="AP018560">
    <property type="protein sequence ID" value="BBD79481.1"/>
    <property type="molecule type" value="Genomic_DNA"/>
</dbReference>
<proteinExistence type="predicted"/>
<accession>A0A2Z6E3Z0</accession>
<organism evidence="1 2">
    <name type="scientific">Aerosticca soli</name>
    <dbReference type="NCBI Taxonomy" id="2010829"/>
    <lineage>
        <taxon>Bacteria</taxon>
        <taxon>Pseudomonadati</taxon>
        <taxon>Pseudomonadota</taxon>
        <taxon>Gammaproteobacteria</taxon>
        <taxon>Lysobacterales</taxon>
        <taxon>Rhodanobacteraceae</taxon>
        <taxon>Aerosticca</taxon>
    </lineage>
</organism>
<evidence type="ECO:0000313" key="1">
    <source>
        <dbReference type="EMBL" id="BBD79481.1"/>
    </source>
</evidence>
<sequence>MLLRLIFVLLVALNIAVGAWLWLGREDGYVPAPSDPGVPRLALLAERPAPAASAPPPAAAPHAAGSAPAVASVAAVGVAGSAPAPATTTAVLPVAAASLAPAPAPAGPLQTHRYACVAIGPFENAQALHAARARLAPHAAKLRSRQERSVQSRGWWVFLPAASRAQAQGLAARLEAAHVGDHFLVGGGDQPNAVSLGLFKDPANARKRRDEVAAAGFAAQMVERTEPVTEYWLDVATEPPQGESVLKRLRAEGMGSHSTSCF</sequence>
<name>A0A2Z6E3Z0_9GAMM</name>
<protein>
    <submittedName>
        <fullName evidence="1">Large tegument protein</fullName>
    </submittedName>
</protein>